<gene>
    <name evidence="1" type="ORF">CITCOLO1_LOCUS13320</name>
</gene>
<evidence type="ECO:0000313" key="2">
    <source>
        <dbReference type="Proteomes" id="UP001642487"/>
    </source>
</evidence>
<evidence type="ECO:0000313" key="1">
    <source>
        <dbReference type="EMBL" id="CAK9321252.1"/>
    </source>
</evidence>
<reference evidence="1 2" key="1">
    <citation type="submission" date="2024-03" db="EMBL/GenBank/DDBJ databases">
        <authorList>
            <person name="Gkanogiannis A."/>
            <person name="Becerra Lopez-Lavalle L."/>
        </authorList>
    </citation>
    <scope>NUCLEOTIDE SEQUENCE [LARGE SCALE GENOMIC DNA]</scope>
</reference>
<name>A0ABP0YMU8_9ROSI</name>
<dbReference type="EMBL" id="OZ021738">
    <property type="protein sequence ID" value="CAK9321252.1"/>
    <property type="molecule type" value="Genomic_DNA"/>
</dbReference>
<proteinExistence type="predicted"/>
<protein>
    <submittedName>
        <fullName evidence="1">Uncharacterized protein</fullName>
    </submittedName>
</protein>
<accession>A0ABP0YMU8</accession>
<organism evidence="1 2">
    <name type="scientific">Citrullus colocynthis</name>
    <name type="common">colocynth</name>
    <dbReference type="NCBI Taxonomy" id="252529"/>
    <lineage>
        <taxon>Eukaryota</taxon>
        <taxon>Viridiplantae</taxon>
        <taxon>Streptophyta</taxon>
        <taxon>Embryophyta</taxon>
        <taxon>Tracheophyta</taxon>
        <taxon>Spermatophyta</taxon>
        <taxon>Magnoliopsida</taxon>
        <taxon>eudicotyledons</taxon>
        <taxon>Gunneridae</taxon>
        <taxon>Pentapetalae</taxon>
        <taxon>rosids</taxon>
        <taxon>fabids</taxon>
        <taxon>Cucurbitales</taxon>
        <taxon>Cucurbitaceae</taxon>
        <taxon>Benincaseae</taxon>
        <taxon>Citrullus</taxon>
    </lineage>
</organism>
<keyword evidence="2" id="KW-1185">Reference proteome</keyword>
<sequence>MMRNFNHYIGCLRLRSISFNLWFESSSILKFPQLSKENLQAYIWKHCKCKKHIVWSVDGTTKLRELVTFRTRTRNRVCNYLL</sequence>
<dbReference type="Proteomes" id="UP001642487">
    <property type="component" value="Chromosome 4"/>
</dbReference>